<keyword evidence="3 8" id="KW-0732">Signal</keyword>
<dbReference type="Proteomes" id="UP000217083">
    <property type="component" value="Unassembled WGS sequence"/>
</dbReference>
<feature type="signal peptide" evidence="8">
    <location>
        <begin position="1"/>
        <end position="25"/>
    </location>
</feature>
<dbReference type="PANTHER" id="PTHR43806:SF65">
    <property type="entry name" value="SERINE PROTEASE APRX"/>
    <property type="match status" value="1"/>
</dbReference>
<evidence type="ECO:0000259" key="10">
    <source>
        <dbReference type="Pfam" id="PF00395"/>
    </source>
</evidence>
<evidence type="ECO:0000256" key="7">
    <source>
        <dbReference type="PROSITE-ProRule" id="PRU01240"/>
    </source>
</evidence>
<evidence type="ECO:0000256" key="1">
    <source>
        <dbReference type="ARBA" id="ARBA00011073"/>
    </source>
</evidence>
<keyword evidence="12" id="KW-1185">Reference proteome</keyword>
<dbReference type="InterPro" id="IPR015500">
    <property type="entry name" value="Peptidase_S8_subtilisin-rel"/>
</dbReference>
<dbReference type="PROSITE" id="PS51892">
    <property type="entry name" value="SUBTILASE"/>
    <property type="match status" value="1"/>
</dbReference>
<dbReference type="InterPro" id="IPR001119">
    <property type="entry name" value="SLH_dom"/>
</dbReference>
<dbReference type="InterPro" id="IPR023828">
    <property type="entry name" value="Peptidase_S8_Ser-AS"/>
</dbReference>
<reference evidence="12" key="1">
    <citation type="submission" date="2017-08" db="EMBL/GenBank/DDBJ databases">
        <authorList>
            <person name="Huang Z."/>
        </authorList>
    </citation>
    <scope>NUCLEOTIDE SEQUENCE [LARGE SCALE GENOMIC DNA]</scope>
    <source>
        <strain evidence="12">SA5d-4</strain>
    </source>
</reference>
<comment type="caution">
    <text evidence="11">The sequence shown here is derived from an EMBL/GenBank/DDBJ whole genome shotgun (WGS) entry which is preliminary data.</text>
</comment>
<dbReference type="RefSeq" id="WP_094923965.1">
    <property type="nucleotide sequence ID" value="NZ_NPIA01000003.1"/>
</dbReference>
<proteinExistence type="inferred from homology"/>
<dbReference type="InterPro" id="IPR000209">
    <property type="entry name" value="Peptidase_S8/S53_dom"/>
</dbReference>
<evidence type="ECO:0000313" key="11">
    <source>
        <dbReference type="EMBL" id="OZM57360.1"/>
    </source>
</evidence>
<feature type="chain" id="PRO_5012289025" description="Peptidase S8" evidence="8">
    <location>
        <begin position="26"/>
        <end position="697"/>
    </location>
</feature>
<evidence type="ECO:0008006" key="13">
    <source>
        <dbReference type="Google" id="ProtNLM"/>
    </source>
</evidence>
<evidence type="ECO:0000256" key="4">
    <source>
        <dbReference type="ARBA" id="ARBA00022801"/>
    </source>
</evidence>
<dbReference type="PANTHER" id="PTHR43806">
    <property type="entry name" value="PEPTIDASE S8"/>
    <property type="match status" value="1"/>
</dbReference>
<organism evidence="11 12">
    <name type="scientific">Lottiidibacillus patelloidae</name>
    <dbReference type="NCBI Taxonomy" id="2670334"/>
    <lineage>
        <taxon>Bacteria</taxon>
        <taxon>Bacillati</taxon>
        <taxon>Bacillota</taxon>
        <taxon>Bacilli</taxon>
        <taxon>Bacillales</taxon>
        <taxon>Bacillaceae</taxon>
        <taxon>Lottiidibacillus</taxon>
    </lineage>
</organism>
<keyword evidence="5 7" id="KW-0720">Serine protease</keyword>
<evidence type="ECO:0000256" key="2">
    <source>
        <dbReference type="ARBA" id="ARBA00022670"/>
    </source>
</evidence>
<evidence type="ECO:0000256" key="8">
    <source>
        <dbReference type="SAM" id="SignalP"/>
    </source>
</evidence>
<gene>
    <name evidence="11" type="ORF">CIB95_07820</name>
</gene>
<dbReference type="SUPFAM" id="SSF52743">
    <property type="entry name" value="Subtilisin-like"/>
    <property type="match status" value="1"/>
</dbReference>
<evidence type="ECO:0000313" key="12">
    <source>
        <dbReference type="Proteomes" id="UP000217083"/>
    </source>
</evidence>
<feature type="domain" description="SLH" evidence="10">
    <location>
        <begin position="500"/>
        <end position="531"/>
    </location>
</feature>
<evidence type="ECO:0000259" key="9">
    <source>
        <dbReference type="Pfam" id="PF00082"/>
    </source>
</evidence>
<sequence length="697" mass="74396">MKVKSILFTFVLMLSVIIAPFSSNATMVNMDSTSAVAVIGPHLQKALDEDSNEVLEVIVTFNGSGAPSLADVNLLSNLGITNGITLQSLPMAGVIATPEQINQLQNSDQVRSIYLNRELQYDLERSTKLIGAQKVHEDADFQSRNGGLPVSGNGIGVIVNDSGIDGTHKDLEYGKNLVQNVYGGTNLNALSSILPVTYTEDVPTTDHTGGHGTHVAGIVGGTGAMSAGKYEGVAPGADLIGYGSGAGLFILDTLTGFDYAITNQFKYNIRVVTNSWGSTGDIGTDFDPEHPTNLATKKCYDRGIVVVFSAGNSGRDGEHTITGNFKKAPWVITVANGDKYGKLSDSSSRGLENNGGTVTVDGKEFTWVDAPSITAPGTDIISTRVISPIGALGTTKDISNQDPGTMPFYTTLSGTSMAAPHIAGVVALMLDADPTLSPDEVKTIIQNTATNMPGYEPWEVGAGYVNAYAAVDEVYNKKGYGKTLNTLQHFANAAADTDAEDVTFALNERLINVDTNGNYYPNEKLTRIELAKYLVMGAGIRQSLDNTSYTDVSAEEMPFVAAVTARGGVFNDASHLSDQVMLSNGNKFNPNGAVSKVDLSYAMIQSLNLQNEAHALAGQTITAVWTYQGVNFNVVVKDQTDIPSELKGYVQLAIDRGYFPVEYVFENGEILAVLNPFEAVTKGEYASIAKKFFNEYY</sequence>
<feature type="active site" description="Charge relay system" evidence="6 7">
    <location>
        <position position="416"/>
    </location>
</feature>
<feature type="domain" description="Peptidase S8/S53" evidence="9">
    <location>
        <begin position="152"/>
        <end position="452"/>
    </location>
</feature>
<dbReference type="PROSITE" id="PS00138">
    <property type="entry name" value="SUBTILASE_SER"/>
    <property type="match status" value="1"/>
</dbReference>
<name>A0A263BUH5_9BACI</name>
<comment type="similarity">
    <text evidence="1 7">Belongs to the peptidase S8 family.</text>
</comment>
<dbReference type="Gene3D" id="3.40.50.200">
    <property type="entry name" value="Peptidase S8/S53 domain"/>
    <property type="match status" value="1"/>
</dbReference>
<dbReference type="GO" id="GO:0006508">
    <property type="term" value="P:proteolysis"/>
    <property type="evidence" value="ECO:0007669"/>
    <property type="project" value="UniProtKB-KW"/>
</dbReference>
<feature type="active site" description="Charge relay system" evidence="6 7">
    <location>
        <position position="211"/>
    </location>
</feature>
<dbReference type="EMBL" id="NPIA01000003">
    <property type="protein sequence ID" value="OZM57360.1"/>
    <property type="molecule type" value="Genomic_DNA"/>
</dbReference>
<evidence type="ECO:0000256" key="6">
    <source>
        <dbReference type="PIRSR" id="PIRSR615500-1"/>
    </source>
</evidence>
<dbReference type="AlphaFoldDB" id="A0A263BUH5"/>
<dbReference type="PRINTS" id="PR00723">
    <property type="entry name" value="SUBTILISIN"/>
</dbReference>
<dbReference type="Pfam" id="PF00395">
    <property type="entry name" value="SLH"/>
    <property type="match status" value="1"/>
</dbReference>
<feature type="active site" description="Charge relay system" evidence="6 7">
    <location>
        <position position="161"/>
    </location>
</feature>
<dbReference type="Pfam" id="PF00082">
    <property type="entry name" value="Peptidase_S8"/>
    <property type="match status" value="1"/>
</dbReference>
<protein>
    <recommendedName>
        <fullName evidence="13">Peptidase S8</fullName>
    </recommendedName>
</protein>
<keyword evidence="2 7" id="KW-0645">Protease</keyword>
<evidence type="ECO:0000256" key="5">
    <source>
        <dbReference type="ARBA" id="ARBA00022825"/>
    </source>
</evidence>
<evidence type="ECO:0000256" key="3">
    <source>
        <dbReference type="ARBA" id="ARBA00022729"/>
    </source>
</evidence>
<dbReference type="InterPro" id="IPR050131">
    <property type="entry name" value="Peptidase_S8_subtilisin-like"/>
</dbReference>
<keyword evidence="4 7" id="KW-0378">Hydrolase</keyword>
<dbReference type="PROSITE" id="PS00137">
    <property type="entry name" value="SUBTILASE_HIS"/>
    <property type="match status" value="1"/>
</dbReference>
<dbReference type="InterPro" id="IPR022398">
    <property type="entry name" value="Peptidase_S8_His-AS"/>
</dbReference>
<dbReference type="InterPro" id="IPR036852">
    <property type="entry name" value="Peptidase_S8/S53_dom_sf"/>
</dbReference>
<accession>A0A263BUH5</accession>
<reference evidence="11 12" key="2">
    <citation type="submission" date="2017-09" db="EMBL/GenBank/DDBJ databases">
        <title>Bacillus patelloidae sp. nov., isolated from the intestinal tract of a marine limpet.</title>
        <authorList>
            <person name="Liu R."/>
            <person name="Dong C."/>
            <person name="Shao Z."/>
        </authorList>
    </citation>
    <scope>NUCLEOTIDE SEQUENCE [LARGE SCALE GENOMIC DNA]</scope>
    <source>
        <strain evidence="11 12">SA5d-4</strain>
    </source>
</reference>
<dbReference type="GO" id="GO:0004252">
    <property type="term" value="F:serine-type endopeptidase activity"/>
    <property type="evidence" value="ECO:0007669"/>
    <property type="project" value="UniProtKB-UniRule"/>
</dbReference>